<keyword evidence="6" id="KW-1185">Reference proteome</keyword>
<sequence>MSNEKTQQSHATSDEPQPELSPGFDDGKATPRSGGGITQDSEGETKPNQDDIDHCETAGASKTGKWTTVRRLWNWKPKPARYDPENPPKFTIWLNLLFGFASCFTVSNLYYNQAILNRIADTFDTTFEKASSVATLMQAGYASGLLLICPLGDILPRRPFILALVAFTATLWLTLCLTTSLPLFTTISFLTGATTVTPQLLLPLVGDLAPPHRRASALAIVVSGLSLGLLVARLLSGVLAAHTADWRNIYWFGLGVQWLVVALLYVWMPDYPSKNPLLGSTSNNGVGGMIGWRAYVGLLAGIGRLLVTEPLLFQAAVVAFLLSAVFTSYWTTLSFLLASPPFEYGSDVVGLFGLIGVVVIVAAPVYSRLVIDKVVPLVSALMGLTVELVGVVVGTFLGSFHVAGPVVQAITIDLGSQFTQIGNRAAIYGIQPLARNRVNTAYMIAAFAGQLTGTAVGNRLYAQGGWVYSGSCSIAFIAFALIVCLARGPRETGWIGWSGGWAIRRDDLPVETNQQPDSEMAGKATVRATEGAPLAQEPR</sequence>
<dbReference type="PROSITE" id="PS50850">
    <property type="entry name" value="MFS"/>
    <property type="match status" value="1"/>
</dbReference>
<reference evidence="5" key="2">
    <citation type="submission" date="2023-05" db="EMBL/GenBank/DDBJ databases">
        <authorList>
            <consortium name="Lawrence Berkeley National Laboratory"/>
            <person name="Steindorff A."/>
            <person name="Hensen N."/>
            <person name="Bonometti L."/>
            <person name="Westerberg I."/>
            <person name="Brannstrom I.O."/>
            <person name="Guillou S."/>
            <person name="Cros-Aarteil S."/>
            <person name="Calhoun S."/>
            <person name="Haridas S."/>
            <person name="Kuo A."/>
            <person name="Mondo S."/>
            <person name="Pangilinan J."/>
            <person name="Riley R."/>
            <person name="Labutti K."/>
            <person name="Andreopoulos B."/>
            <person name="Lipzen A."/>
            <person name="Chen C."/>
            <person name="Yanf M."/>
            <person name="Daum C."/>
            <person name="Ng V."/>
            <person name="Clum A."/>
            <person name="Ohm R."/>
            <person name="Martin F."/>
            <person name="Silar P."/>
            <person name="Natvig D."/>
            <person name="Lalanne C."/>
            <person name="Gautier V."/>
            <person name="Ament-Velasquez S.L."/>
            <person name="Kruys A."/>
            <person name="Hutchinson M.I."/>
            <person name="Powell A.J."/>
            <person name="Barry K."/>
            <person name="Miller A.N."/>
            <person name="Grigoriev I.V."/>
            <person name="Debuchy R."/>
            <person name="Gladieux P."/>
            <person name="Thoren M.H."/>
            <person name="Johannesson H."/>
        </authorList>
    </citation>
    <scope>NUCLEOTIDE SEQUENCE</scope>
    <source>
        <strain evidence="5">CBS 538.74</strain>
    </source>
</reference>
<dbReference type="Gene3D" id="1.20.1250.20">
    <property type="entry name" value="MFS general substrate transporter like domains"/>
    <property type="match status" value="1"/>
</dbReference>
<accession>A0AAN7A1I4</accession>
<feature type="transmembrane region" description="Helical" evidence="3">
    <location>
        <begin position="217"/>
        <end position="243"/>
    </location>
</feature>
<dbReference type="PANTHER" id="PTHR42910">
    <property type="entry name" value="TRANSPORTER SCO4007-RELATED"/>
    <property type="match status" value="1"/>
</dbReference>
<feature type="transmembrane region" description="Helical" evidence="3">
    <location>
        <begin position="374"/>
        <end position="397"/>
    </location>
</feature>
<keyword evidence="3" id="KW-1133">Transmembrane helix</keyword>
<dbReference type="PANTHER" id="PTHR42910:SF1">
    <property type="entry name" value="MAJOR FACILITATOR SUPERFAMILY (MFS) PROFILE DOMAIN-CONTAINING PROTEIN"/>
    <property type="match status" value="1"/>
</dbReference>
<evidence type="ECO:0000256" key="3">
    <source>
        <dbReference type="SAM" id="Phobius"/>
    </source>
</evidence>
<keyword evidence="3" id="KW-0472">Membrane</keyword>
<protein>
    <submittedName>
        <fullName evidence="5">Major facilitator superfamily domain-containing protein</fullName>
    </submittedName>
</protein>
<proteinExistence type="predicted"/>
<dbReference type="SUPFAM" id="SSF103473">
    <property type="entry name" value="MFS general substrate transporter"/>
    <property type="match status" value="1"/>
</dbReference>
<organism evidence="5 6">
    <name type="scientific">Chaetomidium leptoderma</name>
    <dbReference type="NCBI Taxonomy" id="669021"/>
    <lineage>
        <taxon>Eukaryota</taxon>
        <taxon>Fungi</taxon>
        <taxon>Dikarya</taxon>
        <taxon>Ascomycota</taxon>
        <taxon>Pezizomycotina</taxon>
        <taxon>Sordariomycetes</taxon>
        <taxon>Sordariomycetidae</taxon>
        <taxon>Sordariales</taxon>
        <taxon>Chaetomiaceae</taxon>
        <taxon>Chaetomidium</taxon>
    </lineage>
</organism>
<feature type="region of interest" description="Disordered" evidence="2">
    <location>
        <begin position="512"/>
        <end position="539"/>
    </location>
</feature>
<dbReference type="GO" id="GO:0022857">
    <property type="term" value="F:transmembrane transporter activity"/>
    <property type="evidence" value="ECO:0007669"/>
    <property type="project" value="InterPro"/>
</dbReference>
<feature type="transmembrane region" description="Helical" evidence="3">
    <location>
        <begin position="90"/>
        <end position="110"/>
    </location>
</feature>
<dbReference type="AlphaFoldDB" id="A0AAN7A1I4"/>
<dbReference type="InterPro" id="IPR036259">
    <property type="entry name" value="MFS_trans_sf"/>
</dbReference>
<comment type="caution">
    <text evidence="5">The sequence shown here is derived from an EMBL/GenBank/DDBJ whole genome shotgun (WGS) entry which is preliminary data.</text>
</comment>
<feature type="domain" description="Major facilitator superfamily (MFS) profile" evidence="4">
    <location>
        <begin position="91"/>
        <end position="539"/>
    </location>
</feature>
<feature type="region of interest" description="Disordered" evidence="2">
    <location>
        <begin position="1"/>
        <end position="59"/>
    </location>
</feature>
<name>A0AAN7A1I4_9PEZI</name>
<evidence type="ECO:0000256" key="2">
    <source>
        <dbReference type="SAM" id="MobiDB-lite"/>
    </source>
</evidence>
<dbReference type="InterPro" id="IPR011701">
    <property type="entry name" value="MFS"/>
</dbReference>
<dbReference type="Pfam" id="PF07690">
    <property type="entry name" value="MFS_1"/>
    <property type="match status" value="1"/>
</dbReference>
<feature type="transmembrane region" description="Helical" evidence="3">
    <location>
        <begin position="311"/>
        <end position="336"/>
    </location>
</feature>
<comment type="subcellular location">
    <subcellularLocation>
        <location evidence="1">Membrane</location>
        <topology evidence="1">Multi-pass membrane protein</topology>
    </subcellularLocation>
</comment>
<reference evidence="5" key="1">
    <citation type="journal article" date="2023" name="Mol. Phylogenet. Evol.">
        <title>Genome-scale phylogeny and comparative genomics of the fungal order Sordariales.</title>
        <authorList>
            <person name="Hensen N."/>
            <person name="Bonometti L."/>
            <person name="Westerberg I."/>
            <person name="Brannstrom I.O."/>
            <person name="Guillou S."/>
            <person name="Cros-Aarteil S."/>
            <person name="Calhoun S."/>
            <person name="Haridas S."/>
            <person name="Kuo A."/>
            <person name="Mondo S."/>
            <person name="Pangilinan J."/>
            <person name="Riley R."/>
            <person name="LaButti K."/>
            <person name="Andreopoulos B."/>
            <person name="Lipzen A."/>
            <person name="Chen C."/>
            <person name="Yan M."/>
            <person name="Daum C."/>
            <person name="Ng V."/>
            <person name="Clum A."/>
            <person name="Steindorff A."/>
            <person name="Ohm R.A."/>
            <person name="Martin F."/>
            <person name="Silar P."/>
            <person name="Natvig D.O."/>
            <person name="Lalanne C."/>
            <person name="Gautier V."/>
            <person name="Ament-Velasquez S.L."/>
            <person name="Kruys A."/>
            <person name="Hutchinson M.I."/>
            <person name="Powell A.J."/>
            <person name="Barry K."/>
            <person name="Miller A.N."/>
            <person name="Grigoriev I.V."/>
            <person name="Debuchy R."/>
            <person name="Gladieux P."/>
            <person name="Hiltunen Thoren M."/>
            <person name="Johannesson H."/>
        </authorList>
    </citation>
    <scope>NUCLEOTIDE SEQUENCE</scope>
    <source>
        <strain evidence="5">CBS 538.74</strain>
    </source>
</reference>
<dbReference type="GO" id="GO:0016020">
    <property type="term" value="C:membrane"/>
    <property type="evidence" value="ECO:0007669"/>
    <property type="project" value="UniProtKB-SubCell"/>
</dbReference>
<feature type="compositionally biased region" description="Polar residues" evidence="2">
    <location>
        <begin position="1"/>
        <end position="15"/>
    </location>
</feature>
<evidence type="ECO:0000256" key="1">
    <source>
        <dbReference type="ARBA" id="ARBA00004141"/>
    </source>
</evidence>
<dbReference type="InterPro" id="IPR020846">
    <property type="entry name" value="MFS_dom"/>
</dbReference>
<gene>
    <name evidence="5" type="ORF">C8A00DRAFT_28930</name>
</gene>
<keyword evidence="3" id="KW-0812">Transmembrane</keyword>
<evidence type="ECO:0000259" key="4">
    <source>
        <dbReference type="PROSITE" id="PS50850"/>
    </source>
</evidence>
<feature type="transmembrane region" description="Helical" evidence="3">
    <location>
        <begin position="466"/>
        <end position="486"/>
    </location>
</feature>
<feature type="transmembrane region" description="Helical" evidence="3">
    <location>
        <begin position="130"/>
        <end position="148"/>
    </location>
</feature>
<feature type="compositionally biased region" description="Basic and acidic residues" evidence="2">
    <location>
        <begin position="43"/>
        <end position="56"/>
    </location>
</feature>
<feature type="transmembrane region" description="Helical" evidence="3">
    <location>
        <begin position="249"/>
        <end position="268"/>
    </location>
</feature>
<feature type="transmembrane region" description="Helical" evidence="3">
    <location>
        <begin position="348"/>
        <end position="367"/>
    </location>
</feature>
<evidence type="ECO:0000313" key="5">
    <source>
        <dbReference type="EMBL" id="KAK4158033.1"/>
    </source>
</evidence>
<evidence type="ECO:0000313" key="6">
    <source>
        <dbReference type="Proteomes" id="UP001302745"/>
    </source>
</evidence>
<dbReference type="Proteomes" id="UP001302745">
    <property type="component" value="Unassembled WGS sequence"/>
</dbReference>
<dbReference type="EMBL" id="MU856842">
    <property type="protein sequence ID" value="KAK4158033.1"/>
    <property type="molecule type" value="Genomic_DNA"/>
</dbReference>
<dbReference type="CDD" id="cd17324">
    <property type="entry name" value="MFS_NepI_like"/>
    <property type="match status" value="1"/>
</dbReference>
<feature type="transmembrane region" description="Helical" evidence="3">
    <location>
        <begin position="160"/>
        <end position="181"/>
    </location>
</feature>